<protein>
    <submittedName>
        <fullName evidence="6">Uncharacterized protein</fullName>
    </submittedName>
</protein>
<evidence type="ECO:0000256" key="3">
    <source>
        <dbReference type="ARBA" id="ARBA00022737"/>
    </source>
</evidence>
<evidence type="ECO:0000313" key="7">
    <source>
        <dbReference type="Proteomes" id="UP001157006"/>
    </source>
</evidence>
<dbReference type="SUPFAM" id="SSF47762">
    <property type="entry name" value="PAH2 domain"/>
    <property type="match status" value="2"/>
</dbReference>
<accession>A0AAV0YNT3</accession>
<dbReference type="InterPro" id="IPR036600">
    <property type="entry name" value="PAH_sf"/>
</dbReference>
<dbReference type="Proteomes" id="UP001157006">
    <property type="component" value="Chromosome 1L"/>
</dbReference>
<dbReference type="GO" id="GO:0003714">
    <property type="term" value="F:transcription corepressor activity"/>
    <property type="evidence" value="ECO:0007669"/>
    <property type="project" value="InterPro"/>
</dbReference>
<proteinExistence type="predicted"/>
<name>A0AAV0YNT3_VICFA</name>
<dbReference type="InterPro" id="IPR003822">
    <property type="entry name" value="PAH"/>
</dbReference>
<dbReference type="EMBL" id="OX451736">
    <property type="protein sequence ID" value="CAI8587755.1"/>
    <property type="molecule type" value="Genomic_DNA"/>
</dbReference>
<reference evidence="6 7" key="1">
    <citation type="submission" date="2023-01" db="EMBL/GenBank/DDBJ databases">
        <authorList>
            <person name="Kreplak J."/>
        </authorList>
    </citation>
    <scope>NUCLEOTIDE SEQUENCE [LARGE SCALE GENOMIC DNA]</scope>
</reference>
<dbReference type="GO" id="GO:0000122">
    <property type="term" value="P:negative regulation of transcription by RNA polymerase II"/>
    <property type="evidence" value="ECO:0007669"/>
    <property type="project" value="TreeGrafter"/>
</dbReference>
<evidence type="ECO:0000256" key="1">
    <source>
        <dbReference type="ARBA" id="ARBA00004123"/>
    </source>
</evidence>
<dbReference type="PANTHER" id="PTHR12346:SF0">
    <property type="entry name" value="SIN3A, ISOFORM G"/>
    <property type="match status" value="1"/>
</dbReference>
<keyword evidence="7" id="KW-1185">Reference proteome</keyword>
<dbReference type="Gene3D" id="1.20.1160.11">
    <property type="entry name" value="Paired amphipathic helix"/>
    <property type="match status" value="2"/>
</dbReference>
<dbReference type="PROSITE" id="PS51477">
    <property type="entry name" value="PAH"/>
    <property type="match status" value="2"/>
</dbReference>
<keyword evidence="3" id="KW-0677">Repeat</keyword>
<dbReference type="PANTHER" id="PTHR12346">
    <property type="entry name" value="SIN3B-RELATED"/>
    <property type="match status" value="1"/>
</dbReference>
<keyword evidence="2" id="KW-0678">Repressor</keyword>
<gene>
    <name evidence="6" type="ORF">VFH_I315040</name>
</gene>
<dbReference type="Pfam" id="PF02671">
    <property type="entry name" value="PAH"/>
    <property type="match status" value="2"/>
</dbReference>
<keyword evidence="4 5" id="KW-0539">Nucleus</keyword>
<organism evidence="6 7">
    <name type="scientific">Vicia faba</name>
    <name type="common">Broad bean</name>
    <name type="synonym">Faba vulgaris</name>
    <dbReference type="NCBI Taxonomy" id="3906"/>
    <lineage>
        <taxon>Eukaryota</taxon>
        <taxon>Viridiplantae</taxon>
        <taxon>Streptophyta</taxon>
        <taxon>Embryophyta</taxon>
        <taxon>Tracheophyta</taxon>
        <taxon>Spermatophyta</taxon>
        <taxon>Magnoliopsida</taxon>
        <taxon>eudicotyledons</taxon>
        <taxon>Gunneridae</taxon>
        <taxon>Pentapetalae</taxon>
        <taxon>rosids</taxon>
        <taxon>fabids</taxon>
        <taxon>Fabales</taxon>
        <taxon>Fabaceae</taxon>
        <taxon>Papilionoideae</taxon>
        <taxon>50 kb inversion clade</taxon>
        <taxon>NPAAA clade</taxon>
        <taxon>Hologalegina</taxon>
        <taxon>IRL clade</taxon>
        <taxon>Fabeae</taxon>
        <taxon>Vicia</taxon>
    </lineage>
</organism>
<evidence type="ECO:0000256" key="5">
    <source>
        <dbReference type="PROSITE-ProRule" id="PRU00810"/>
    </source>
</evidence>
<dbReference type="AlphaFoldDB" id="A0AAV0YNT3"/>
<dbReference type="FunFam" id="1.20.1160.11:FF:000003">
    <property type="entry name" value="Paired amphipathic helix SIN3-like protein"/>
    <property type="match status" value="1"/>
</dbReference>
<dbReference type="GO" id="GO:0000118">
    <property type="term" value="C:histone deacetylase complex"/>
    <property type="evidence" value="ECO:0007669"/>
    <property type="project" value="TreeGrafter"/>
</dbReference>
<evidence type="ECO:0000256" key="4">
    <source>
        <dbReference type="ARBA" id="ARBA00023242"/>
    </source>
</evidence>
<dbReference type="GO" id="GO:0000785">
    <property type="term" value="C:chromatin"/>
    <property type="evidence" value="ECO:0007669"/>
    <property type="project" value="TreeGrafter"/>
</dbReference>
<evidence type="ECO:0000256" key="2">
    <source>
        <dbReference type="ARBA" id="ARBA00022491"/>
    </source>
</evidence>
<dbReference type="InterPro" id="IPR039774">
    <property type="entry name" value="Sin3-like"/>
</dbReference>
<evidence type="ECO:0000313" key="6">
    <source>
        <dbReference type="EMBL" id="CAI8587755.1"/>
    </source>
</evidence>
<sequence length="182" mass="21649">MNNLRSGRRVMDQCTKNAVEFLKEIKGRLTQDKYDKFVKAFKDYRAQRIEVFDLMDKMKKIFEGQRDLILRLNNFMPIGYEVELPLEDEQSLPKKHVKLEDATRFLNKIKAQFHGVDYHTYTSFMKILIMYYKKNKSFAMVCKEVTTLLQGHPDLLDEFYHFLPKAISGHYVAARNVVRRDI</sequence>
<comment type="subcellular location">
    <subcellularLocation>
        <location evidence="1 5">Nucleus</location>
    </subcellularLocation>
</comment>